<gene>
    <name evidence="1" type="ORF">THERMOS_1339</name>
</gene>
<proteinExistence type="predicted"/>
<accession>A0A8H8XBN7</accession>
<protein>
    <submittedName>
        <fullName evidence="1">Uncharacterized protein</fullName>
    </submittedName>
</protein>
<evidence type="ECO:0000313" key="1">
    <source>
        <dbReference type="EMBL" id="CAB5501117.1"/>
    </source>
</evidence>
<dbReference type="EMBL" id="CAESAQ020000064">
    <property type="protein sequence ID" value="CAB5501117.1"/>
    <property type="molecule type" value="Genomic_DNA"/>
</dbReference>
<keyword evidence="2" id="KW-1185">Reference proteome</keyword>
<evidence type="ECO:0000313" key="2">
    <source>
        <dbReference type="Proteomes" id="UP000643672"/>
    </source>
</evidence>
<comment type="caution">
    <text evidence="1">The sequence shown here is derived from an EMBL/GenBank/DDBJ whole genome shotgun (WGS) entry which is preliminary data.</text>
</comment>
<sequence length="40" mass="4515">MNPLSVVAYVDLGLHEVTFYLVEFLNGGGFWHVFLSGAWE</sequence>
<dbReference type="Proteomes" id="UP000643672">
    <property type="component" value="Unassembled WGS sequence"/>
</dbReference>
<organism evidence="1 2">
    <name type="scientific">Bathymodiolus thermophilus thioautotrophic gill symbiont</name>
    <dbReference type="NCBI Taxonomy" id="2360"/>
    <lineage>
        <taxon>Bacteria</taxon>
        <taxon>Pseudomonadati</taxon>
        <taxon>Pseudomonadota</taxon>
        <taxon>Gammaproteobacteria</taxon>
        <taxon>sulfur-oxidizing symbionts</taxon>
    </lineage>
</organism>
<reference evidence="1 2" key="1">
    <citation type="submission" date="2020-05" db="EMBL/GenBank/DDBJ databases">
        <authorList>
            <person name="Petersen J."/>
            <person name="Sayavedra L."/>
        </authorList>
    </citation>
    <scope>NUCLEOTIDE SEQUENCE [LARGE SCALE GENOMIC DNA]</scope>
    <source>
        <strain evidence="1">B thermophilus SOXS</strain>
    </source>
</reference>
<name>A0A8H8XBN7_9GAMM</name>
<dbReference type="AlphaFoldDB" id="A0A8H8XBN7"/>